<dbReference type="EMBL" id="CP021474">
    <property type="protein sequence ID" value="ARW18854.1"/>
    <property type="molecule type" value="Genomic_DNA"/>
</dbReference>
<keyword evidence="1" id="KW-0472">Membrane</keyword>
<reference evidence="2 3" key="1">
    <citation type="submission" date="2017-05" db="EMBL/GenBank/DDBJ databases">
        <title>Genome sequence of Pediococcus pentosaceus strain SRCM100892.</title>
        <authorList>
            <person name="Cho S.H."/>
        </authorList>
    </citation>
    <scope>NUCLEOTIDE SEQUENCE [LARGE SCALE GENOMIC DNA]</scope>
    <source>
        <strain evidence="2 3">SRCM100892</strain>
    </source>
</reference>
<gene>
    <name evidence="2" type="ORF">S100892_00249</name>
</gene>
<organism evidence="2 3">
    <name type="scientific">Pediococcus pentosaceus</name>
    <dbReference type="NCBI Taxonomy" id="1255"/>
    <lineage>
        <taxon>Bacteria</taxon>
        <taxon>Bacillati</taxon>
        <taxon>Bacillota</taxon>
        <taxon>Bacilli</taxon>
        <taxon>Lactobacillales</taxon>
        <taxon>Lactobacillaceae</taxon>
        <taxon>Pediococcus</taxon>
    </lineage>
</organism>
<name>A0A1Y0VMZ6_PEDPE</name>
<dbReference type="RefSeq" id="WP_094104238.1">
    <property type="nucleotide sequence ID" value="NZ_CP085178.1"/>
</dbReference>
<dbReference type="Proteomes" id="UP000196118">
    <property type="component" value="Chromosome"/>
</dbReference>
<protein>
    <submittedName>
        <fullName evidence="2">Uncharacterized protein</fullName>
    </submittedName>
</protein>
<evidence type="ECO:0000256" key="1">
    <source>
        <dbReference type="SAM" id="Phobius"/>
    </source>
</evidence>
<feature type="transmembrane region" description="Helical" evidence="1">
    <location>
        <begin position="52"/>
        <end position="70"/>
    </location>
</feature>
<keyword evidence="1" id="KW-1133">Transmembrane helix</keyword>
<evidence type="ECO:0000313" key="2">
    <source>
        <dbReference type="EMBL" id="ARW18854.1"/>
    </source>
</evidence>
<proteinExistence type="predicted"/>
<keyword evidence="1" id="KW-0812">Transmembrane</keyword>
<sequence length="89" mass="10232">MSSVIGTLLIIAIAGLQYLCSRIKYKYSGVVIPILFAGSMLYYYLIAQKASFWAFLIILVVGEILLLSIWDNQYQKNEQKTEQTHLRKK</sequence>
<accession>A0A1Y0VMZ6</accession>
<dbReference type="AlphaFoldDB" id="A0A1Y0VMZ6"/>
<feature type="transmembrane region" description="Helical" evidence="1">
    <location>
        <begin position="27"/>
        <end position="45"/>
    </location>
</feature>
<evidence type="ECO:0000313" key="3">
    <source>
        <dbReference type="Proteomes" id="UP000196118"/>
    </source>
</evidence>